<sequence>MPYKTVLVILRSEEDCDHVLDEALQLTRTFGSHLIGLHAEAAVKVSYAAPIEIPDASVFKADESEIQERMGEMGTKFKEKCDREGVSWEWRPIRSLSGDNALSALSSARCADIVVVRQHEEEKQEDFADLEALVLEGGRPVLFVPYVNRKAEPVKHAIIGWNGTRESARAVWDALPFLTTAEKVEILCVDPEETAEQSRSMAGAEIAAALTRHGADVTINTEISDGLPAAAIIQNRMADTGADLLVMGAYSKSRLREYLFGGVTRTMLQSMPNLTLMSR</sequence>
<name>A0ABT4VPT6_9HYPH</name>
<reference evidence="3" key="1">
    <citation type="submission" date="2022-11" db="EMBL/GenBank/DDBJ databases">
        <title>Hoeflea poritis sp. nov., isolated from scleractinian coral Porites lutea.</title>
        <authorList>
            <person name="Zhang G."/>
            <person name="Wei Q."/>
            <person name="Cai L."/>
        </authorList>
    </citation>
    <scope>NUCLEOTIDE SEQUENCE</scope>
    <source>
        <strain evidence="3">E7-10</strain>
    </source>
</reference>
<accession>A0ABT4VPT6</accession>
<dbReference type="RefSeq" id="WP_271090515.1">
    <property type="nucleotide sequence ID" value="NZ_JAPJZH010000009.1"/>
</dbReference>
<dbReference type="InterPro" id="IPR006016">
    <property type="entry name" value="UspA"/>
</dbReference>
<comment type="caution">
    <text evidence="3">The sequence shown here is derived from an EMBL/GenBank/DDBJ whole genome shotgun (WGS) entry which is preliminary data.</text>
</comment>
<dbReference type="PANTHER" id="PTHR46268">
    <property type="entry name" value="STRESS RESPONSE PROTEIN NHAX"/>
    <property type="match status" value="1"/>
</dbReference>
<dbReference type="Proteomes" id="UP001148313">
    <property type="component" value="Unassembled WGS sequence"/>
</dbReference>
<evidence type="ECO:0000259" key="2">
    <source>
        <dbReference type="Pfam" id="PF00582"/>
    </source>
</evidence>
<dbReference type="EMBL" id="JAPJZH010000009">
    <property type="protein sequence ID" value="MDA4846726.1"/>
    <property type="molecule type" value="Genomic_DNA"/>
</dbReference>
<gene>
    <name evidence="3" type="ORF">OOZ53_15300</name>
</gene>
<evidence type="ECO:0000313" key="3">
    <source>
        <dbReference type="EMBL" id="MDA4846726.1"/>
    </source>
</evidence>
<comment type="similarity">
    <text evidence="1">Belongs to the universal stress protein A family.</text>
</comment>
<protein>
    <submittedName>
        <fullName evidence="3">Universal stress protein</fullName>
    </submittedName>
</protein>
<dbReference type="PANTHER" id="PTHR46268:SF15">
    <property type="entry name" value="UNIVERSAL STRESS PROTEIN HP_0031"/>
    <property type="match status" value="1"/>
</dbReference>
<dbReference type="SUPFAM" id="SSF52402">
    <property type="entry name" value="Adenine nucleotide alpha hydrolases-like"/>
    <property type="match status" value="2"/>
</dbReference>
<organism evidence="3 4">
    <name type="scientific">Hoeflea poritis</name>
    <dbReference type="NCBI Taxonomy" id="2993659"/>
    <lineage>
        <taxon>Bacteria</taxon>
        <taxon>Pseudomonadati</taxon>
        <taxon>Pseudomonadota</taxon>
        <taxon>Alphaproteobacteria</taxon>
        <taxon>Hyphomicrobiales</taxon>
        <taxon>Rhizobiaceae</taxon>
        <taxon>Hoeflea</taxon>
    </lineage>
</organism>
<feature type="domain" description="UspA" evidence="2">
    <location>
        <begin position="192"/>
        <end position="272"/>
    </location>
</feature>
<evidence type="ECO:0000313" key="4">
    <source>
        <dbReference type="Proteomes" id="UP001148313"/>
    </source>
</evidence>
<dbReference type="Gene3D" id="3.40.50.12370">
    <property type="match status" value="1"/>
</dbReference>
<keyword evidence="4" id="KW-1185">Reference proteome</keyword>
<evidence type="ECO:0000256" key="1">
    <source>
        <dbReference type="ARBA" id="ARBA00008791"/>
    </source>
</evidence>
<proteinExistence type="inferred from homology"/>
<dbReference type="CDD" id="cd00293">
    <property type="entry name" value="USP-like"/>
    <property type="match status" value="1"/>
</dbReference>
<dbReference type="Pfam" id="PF00582">
    <property type="entry name" value="Usp"/>
    <property type="match status" value="1"/>
</dbReference>